<feature type="domain" description="Trypanosome variant surface glycoprotein A-type N-terminal" evidence="8">
    <location>
        <begin position="32"/>
        <end position="402"/>
    </location>
</feature>
<keyword evidence="7" id="KW-0449">Lipoprotein</keyword>
<reference evidence="9" key="1">
    <citation type="submission" date="2016-09" db="EMBL/GenBank/DDBJ databases">
        <authorList>
            <person name="Hebert L."/>
            <person name="Moumen B."/>
        </authorList>
    </citation>
    <scope>NUCLEOTIDE SEQUENCE [LARGE SCALE GENOMIC DNA]</scope>
    <source>
        <strain evidence="9">OVI</strain>
    </source>
</reference>
<gene>
    <name evidence="9" type="ORF">TEOVI_000696300</name>
</gene>
<keyword evidence="6" id="KW-0325">Glycoprotein</keyword>
<evidence type="ECO:0000256" key="7">
    <source>
        <dbReference type="ARBA" id="ARBA00023288"/>
    </source>
</evidence>
<dbReference type="EMBL" id="CZPT02000849">
    <property type="protein sequence ID" value="SCU67915.1"/>
    <property type="molecule type" value="Genomic_DNA"/>
</dbReference>
<name>A0A1G4I7Q8_TRYEQ</name>
<accession>A0A1G4I7Q8</accession>
<evidence type="ECO:0000256" key="5">
    <source>
        <dbReference type="ARBA" id="ARBA00023136"/>
    </source>
</evidence>
<dbReference type="Proteomes" id="UP000195570">
    <property type="component" value="Unassembled WGS sequence"/>
</dbReference>
<evidence type="ECO:0000256" key="6">
    <source>
        <dbReference type="ARBA" id="ARBA00023180"/>
    </source>
</evidence>
<keyword evidence="4" id="KW-0336">GPI-anchor</keyword>
<dbReference type="InterPro" id="IPR001812">
    <property type="entry name" value="Trypano_VSG_A_N_dom"/>
</dbReference>
<dbReference type="SUPFAM" id="SSF58087">
    <property type="entry name" value="Variant surface glycoprotein (N-terminal domain)"/>
    <property type="match status" value="1"/>
</dbReference>
<evidence type="ECO:0000256" key="2">
    <source>
        <dbReference type="ARBA" id="ARBA00004609"/>
    </source>
</evidence>
<dbReference type="RefSeq" id="XP_067079167.1">
    <property type="nucleotide sequence ID" value="XM_067223066.1"/>
</dbReference>
<dbReference type="Gene3D" id="1.10.470.10">
    <property type="entry name" value="Variant Surface Glycoprotein, subunit A, domain 2"/>
    <property type="match status" value="1"/>
</dbReference>
<protein>
    <submittedName>
        <fullName evidence="9">Variant surface protein, atypical (VSG), putative</fullName>
    </submittedName>
</protein>
<evidence type="ECO:0000259" key="8">
    <source>
        <dbReference type="Pfam" id="PF00913"/>
    </source>
</evidence>
<dbReference type="AlphaFoldDB" id="A0A1G4I7Q8"/>
<evidence type="ECO:0000313" key="9">
    <source>
        <dbReference type="EMBL" id="SCU67915.1"/>
    </source>
</evidence>
<evidence type="ECO:0000313" key="10">
    <source>
        <dbReference type="Proteomes" id="UP000195570"/>
    </source>
</evidence>
<comment type="subcellular location">
    <subcellularLocation>
        <location evidence="2">Cell membrane</location>
        <topology evidence="2">Lipid-anchor</topology>
        <topology evidence="2">GPI-anchor</topology>
    </subcellularLocation>
</comment>
<dbReference type="InterPro" id="IPR027446">
    <property type="entry name" value="VSG_C_dom_sf"/>
</dbReference>
<keyword evidence="3" id="KW-1003">Cell membrane</keyword>
<dbReference type="Gene3D" id="4.10.110.20">
    <property type="entry name" value="Variant surface glycoprotein MITAT 1.2, VSG 221, C-terminal domain"/>
    <property type="match status" value="1"/>
</dbReference>
<comment type="function">
    <text evidence="1">VSG forms a coat on the surface of the parasite. The trypanosome evades the immune response of the host by expressing a series of antigenically distinct VSGs from an estimated 1000 VSG genes.</text>
</comment>
<sequence>MNRCMIAIPHLSHTDTQIMANNRNKIQILLALIICGTLSITSVEATGPAITVNHFKKICTLAKNLRKVAGLIKSKMTNKIDAIEEAEKAELKLRILAVTAEESNATIVYMAAAEAVGAYRAQMESETEAAAAVGINGAAAAATQAGRIAEFASILTQGAKGGSTTGYCIASAAGGNYEFNSQKSTDCISTDYSYSDNAVNFAGDGFNDQGFHDIAGTSIGDSTATNKCAITKMAGGSATAADLFQTAGPHGLAGGLIKTTTTNGGPTLTFETGNNLGSDYKAAGNHALTGLYTAIEAVRELSDPNQGTTVQTIIEHPKTTTQTKAIIAQTLKALGSTADQDKLASDADSLLKSVIGAATDEDKLLFKKIATQTVQKIENSGNTDVTLDKINDATDLQKRLTFHTAKLKENLAVALTKAALATAKQHCKPSPIPNPDESKTKKEADCKDGCKLTGVGDNKKCVVDPDFVTKEVEGVKAENDVKTNTNTTASNSFVINKAPLLLAFLFL</sequence>
<evidence type="ECO:0000256" key="4">
    <source>
        <dbReference type="ARBA" id="ARBA00022622"/>
    </source>
</evidence>
<proteinExistence type="predicted"/>
<dbReference type="Pfam" id="PF00913">
    <property type="entry name" value="Trypan_glycop"/>
    <property type="match status" value="1"/>
</dbReference>
<dbReference type="GO" id="GO:0042783">
    <property type="term" value="P:symbiont-mediated evasion of host immune response"/>
    <property type="evidence" value="ECO:0007669"/>
    <property type="project" value="InterPro"/>
</dbReference>
<comment type="caution">
    <text evidence="9">The sequence shown here is derived from an EMBL/GenBank/DDBJ whole genome shotgun (WGS) entry which is preliminary data.</text>
</comment>
<organism evidence="9 10">
    <name type="scientific">Trypanosoma equiperdum</name>
    <dbReference type="NCBI Taxonomy" id="5694"/>
    <lineage>
        <taxon>Eukaryota</taxon>
        <taxon>Discoba</taxon>
        <taxon>Euglenozoa</taxon>
        <taxon>Kinetoplastea</taxon>
        <taxon>Metakinetoplastina</taxon>
        <taxon>Trypanosomatida</taxon>
        <taxon>Trypanosomatidae</taxon>
        <taxon>Trypanosoma</taxon>
    </lineage>
</organism>
<keyword evidence="10" id="KW-1185">Reference proteome</keyword>
<dbReference type="SUPFAM" id="SSF118251">
    <property type="entry name" value="Variant surface glycoprotein MITAT 1.2, VSG 221, C-terminal domain"/>
    <property type="match status" value="1"/>
</dbReference>
<dbReference type="VEuPathDB" id="TriTrypDB:TEOVI_000696300"/>
<dbReference type="GeneID" id="92380897"/>
<evidence type="ECO:0000256" key="1">
    <source>
        <dbReference type="ARBA" id="ARBA00002523"/>
    </source>
</evidence>
<keyword evidence="5" id="KW-0472">Membrane</keyword>
<dbReference type="Gene3D" id="3.90.150.10">
    <property type="entry name" value="Variant Surface Glycoprotein, subunit A domain 1"/>
    <property type="match status" value="1"/>
</dbReference>
<evidence type="ECO:0000256" key="3">
    <source>
        <dbReference type="ARBA" id="ARBA00022475"/>
    </source>
</evidence>
<dbReference type="GO" id="GO:0005886">
    <property type="term" value="C:plasma membrane"/>
    <property type="evidence" value="ECO:0007669"/>
    <property type="project" value="UniProtKB-SubCell"/>
</dbReference>
<dbReference type="GO" id="GO:0098552">
    <property type="term" value="C:side of membrane"/>
    <property type="evidence" value="ECO:0007669"/>
    <property type="project" value="UniProtKB-KW"/>
</dbReference>